<organism evidence="1 2">
    <name type="scientific">Candidatus Undinarchaeum marinum</name>
    <dbReference type="NCBI Taxonomy" id="2756141"/>
    <lineage>
        <taxon>Archaea</taxon>
        <taxon>Candidatus Undinarchaeota</taxon>
        <taxon>Candidatus Undinarchaeia</taxon>
        <taxon>Candidatus Undinarchaeales</taxon>
        <taxon>Candidatus Undinarchaeaceae</taxon>
        <taxon>Candidatus Undinarchaeum</taxon>
    </lineage>
</organism>
<dbReference type="InterPro" id="IPR003724">
    <property type="entry name" value="CblAdoTrfase_CobA"/>
</dbReference>
<dbReference type="CDD" id="cd00561">
    <property type="entry name" value="CobA_ACA"/>
    <property type="match status" value="1"/>
</dbReference>
<keyword evidence="2" id="KW-1185">Reference proteome</keyword>
<dbReference type="PIRSF" id="PIRSF015617">
    <property type="entry name" value="Adensltrnsf_CobA"/>
    <property type="match status" value="1"/>
</dbReference>
<dbReference type="GO" id="GO:0009236">
    <property type="term" value="P:cobalamin biosynthetic process"/>
    <property type="evidence" value="ECO:0007669"/>
    <property type="project" value="InterPro"/>
</dbReference>
<dbReference type="Gene3D" id="3.40.50.300">
    <property type="entry name" value="P-loop containing nucleotide triphosphate hydrolases"/>
    <property type="match status" value="1"/>
</dbReference>
<name>A0A832V051_9ARCH</name>
<dbReference type="EMBL" id="DVAD01000016">
    <property type="protein sequence ID" value="HIJ99862.1"/>
    <property type="molecule type" value="Genomic_DNA"/>
</dbReference>
<comment type="caution">
    <text evidence="1">The sequence shown here is derived from an EMBL/GenBank/DDBJ whole genome shotgun (WGS) entry which is preliminary data.</text>
</comment>
<accession>A0A832V051</accession>
<sequence length="200" mass="22298">MRLGDTPNSRTGLGLVHVYTGDGKGKTTAALGLAMRAIGHGIKVYMIQFLKGGTYVGEYLASESFMPNFTIKQFGKKCTYSDMYKQDRDYSCGSCRDCFMTSSEMISSSKEALELSKEITSSGDYGLVILDEINIALSFKYIKIEDVLEMITNKSESTELVLTGRGAPEEIREVADYVTVLQREKHPFDRGIMGRWGVEY</sequence>
<protein>
    <submittedName>
        <fullName evidence="1">Cob(I)yrinic acid a,c-diamide adenosyltransferase</fullName>
    </submittedName>
</protein>
<dbReference type="GO" id="GO:0008817">
    <property type="term" value="F:corrinoid adenosyltransferase activity"/>
    <property type="evidence" value="ECO:0007669"/>
    <property type="project" value="InterPro"/>
</dbReference>
<dbReference type="SUPFAM" id="SSF52540">
    <property type="entry name" value="P-loop containing nucleoside triphosphate hydrolases"/>
    <property type="match status" value="1"/>
</dbReference>
<dbReference type="Proteomes" id="UP000604391">
    <property type="component" value="Unassembled WGS sequence"/>
</dbReference>
<dbReference type="Pfam" id="PF02572">
    <property type="entry name" value="CobA_CobO_BtuR"/>
    <property type="match status" value="1"/>
</dbReference>
<gene>
    <name evidence="1" type="ORF">H1011_03550</name>
</gene>
<dbReference type="GO" id="GO:0005524">
    <property type="term" value="F:ATP binding"/>
    <property type="evidence" value="ECO:0007669"/>
    <property type="project" value="InterPro"/>
</dbReference>
<evidence type="ECO:0000313" key="1">
    <source>
        <dbReference type="EMBL" id="HIJ99862.1"/>
    </source>
</evidence>
<dbReference type="PANTHER" id="PTHR46638">
    <property type="entry name" value="CORRINOID ADENOSYLTRANSFERASE"/>
    <property type="match status" value="1"/>
</dbReference>
<dbReference type="PANTHER" id="PTHR46638:SF1">
    <property type="entry name" value="CORRINOID ADENOSYLTRANSFERASE"/>
    <property type="match status" value="1"/>
</dbReference>
<dbReference type="AlphaFoldDB" id="A0A832V051"/>
<dbReference type="InterPro" id="IPR027417">
    <property type="entry name" value="P-loop_NTPase"/>
</dbReference>
<reference evidence="1 2" key="1">
    <citation type="journal article" name="Nat. Commun.">
        <title>Undinarchaeota illuminate DPANN phylogeny and the impact of gene transfer on archaeal evolution.</title>
        <authorList>
            <person name="Dombrowski N."/>
            <person name="Williams T.A."/>
            <person name="Sun J."/>
            <person name="Woodcroft B.J."/>
            <person name="Lee J.H."/>
            <person name="Minh B.Q."/>
            <person name="Rinke C."/>
            <person name="Spang A."/>
        </authorList>
    </citation>
    <scope>NUCLEOTIDE SEQUENCE [LARGE SCALE GENOMIC DNA]</scope>
    <source>
        <strain evidence="1">MAG_bin17</strain>
    </source>
</reference>
<evidence type="ECO:0000313" key="2">
    <source>
        <dbReference type="Proteomes" id="UP000604391"/>
    </source>
</evidence>
<proteinExistence type="predicted"/>